<evidence type="ECO:0000256" key="1">
    <source>
        <dbReference type="SAM" id="SignalP"/>
    </source>
</evidence>
<evidence type="ECO:0000313" key="3">
    <source>
        <dbReference type="Proteomes" id="UP000041254"/>
    </source>
</evidence>
<gene>
    <name evidence="2" type="ORF">Vbra_3629</name>
</gene>
<dbReference type="AlphaFoldDB" id="A0A0G4ECM1"/>
<dbReference type="EMBL" id="CDMY01000130">
    <property type="protein sequence ID" value="CEL93050.1"/>
    <property type="molecule type" value="Genomic_DNA"/>
</dbReference>
<accession>A0A0G4ECM1</accession>
<dbReference type="InParanoid" id="A0A0G4ECM1"/>
<organism evidence="2 3">
    <name type="scientific">Vitrella brassicaformis (strain CCMP3155)</name>
    <dbReference type="NCBI Taxonomy" id="1169540"/>
    <lineage>
        <taxon>Eukaryota</taxon>
        <taxon>Sar</taxon>
        <taxon>Alveolata</taxon>
        <taxon>Colpodellida</taxon>
        <taxon>Vitrellaceae</taxon>
        <taxon>Vitrella</taxon>
    </lineage>
</organism>
<protein>
    <submittedName>
        <fullName evidence="2">Uncharacterized protein</fullName>
    </submittedName>
</protein>
<name>A0A0G4ECM1_VITBC</name>
<feature type="signal peptide" evidence="1">
    <location>
        <begin position="1"/>
        <end position="31"/>
    </location>
</feature>
<evidence type="ECO:0000313" key="2">
    <source>
        <dbReference type="EMBL" id="CEL93050.1"/>
    </source>
</evidence>
<dbReference type="VEuPathDB" id="CryptoDB:Vbra_3629"/>
<dbReference type="Proteomes" id="UP000041254">
    <property type="component" value="Unassembled WGS sequence"/>
</dbReference>
<keyword evidence="1" id="KW-0732">Signal</keyword>
<reference evidence="2 3" key="1">
    <citation type="submission" date="2014-11" db="EMBL/GenBank/DDBJ databases">
        <authorList>
            <person name="Zhu J."/>
            <person name="Qi W."/>
            <person name="Song R."/>
        </authorList>
    </citation>
    <scope>NUCLEOTIDE SEQUENCE [LARGE SCALE GENOMIC DNA]</scope>
</reference>
<sequence length="248" mass="26030">MARVALCLPFVAPCSSLAALAASALCAVVVASMPVTSRCYRSCWPTSRICSLGPMKTAALSCVQQMVTGRHLRLALALAALGESGRRRDARKTEGQDATAEACIVMSDDSVACDTFKDFCNHKNYDFEDLKKNAKGQPCCCALLGPRQYLPSQIDCCCDKSALLDSFQGAVCKTNATAEASTVSDDSVACDTLNEACDHKGYGSETLIEKSEGQSCCCSPAGVKKGGGIDCRCESALPDSSEGAVCKT</sequence>
<keyword evidence="3" id="KW-1185">Reference proteome</keyword>
<feature type="chain" id="PRO_5005187428" evidence="1">
    <location>
        <begin position="32"/>
        <end position="248"/>
    </location>
</feature>
<proteinExistence type="predicted"/>